<comment type="caution">
    <text evidence="2">The sequence shown here is derived from an EMBL/GenBank/DDBJ whole genome shotgun (WGS) entry which is preliminary data.</text>
</comment>
<reference evidence="2" key="1">
    <citation type="submission" date="2022-03" db="EMBL/GenBank/DDBJ databases">
        <title>Draft genome sequence of Aduncisulcus paluster, a free-living microaerophilic Fornicata.</title>
        <authorList>
            <person name="Yuyama I."/>
            <person name="Kume K."/>
            <person name="Tamura T."/>
            <person name="Inagaki Y."/>
            <person name="Hashimoto T."/>
        </authorList>
    </citation>
    <scope>NUCLEOTIDE SEQUENCE</scope>
    <source>
        <strain evidence="2">NY0171</strain>
    </source>
</reference>
<accession>A0ABQ5KB43</accession>
<keyword evidence="1" id="KW-1133">Transmembrane helix</keyword>
<keyword evidence="1" id="KW-0812">Transmembrane</keyword>
<dbReference type="EMBL" id="BQXS01013853">
    <property type="protein sequence ID" value="GKT29782.1"/>
    <property type="molecule type" value="Genomic_DNA"/>
</dbReference>
<feature type="transmembrane region" description="Helical" evidence="1">
    <location>
        <begin position="85"/>
        <end position="106"/>
    </location>
</feature>
<sequence length="126" mass="14250">MDQRKKLDSTREEISDLTQQLETVDGRSLFLEKQMGAQYSFFKQQLDSIKDQLTVQECCPSSPVKVKDGSICTHYPLSTMPSSSVVVFTVFLVLRLCFLFDGMMHIPVCSVMPGFRLHPHTVTSSL</sequence>
<keyword evidence="1" id="KW-0472">Membrane</keyword>
<keyword evidence="3" id="KW-1185">Reference proteome</keyword>
<gene>
    <name evidence="2" type="ORF">ADUPG1_014196</name>
</gene>
<evidence type="ECO:0000256" key="1">
    <source>
        <dbReference type="SAM" id="Phobius"/>
    </source>
</evidence>
<name>A0ABQ5KB43_9EUKA</name>
<protein>
    <submittedName>
        <fullName evidence="2">Uncharacterized protein</fullName>
    </submittedName>
</protein>
<proteinExistence type="predicted"/>
<organism evidence="2 3">
    <name type="scientific">Aduncisulcus paluster</name>
    <dbReference type="NCBI Taxonomy" id="2918883"/>
    <lineage>
        <taxon>Eukaryota</taxon>
        <taxon>Metamonada</taxon>
        <taxon>Carpediemonas-like organisms</taxon>
        <taxon>Aduncisulcus</taxon>
    </lineage>
</organism>
<evidence type="ECO:0000313" key="3">
    <source>
        <dbReference type="Proteomes" id="UP001057375"/>
    </source>
</evidence>
<dbReference type="Proteomes" id="UP001057375">
    <property type="component" value="Unassembled WGS sequence"/>
</dbReference>
<evidence type="ECO:0000313" key="2">
    <source>
        <dbReference type="EMBL" id="GKT29782.1"/>
    </source>
</evidence>